<evidence type="ECO:0000256" key="2">
    <source>
        <dbReference type="RuleBase" id="RU364116"/>
    </source>
</evidence>
<keyword evidence="2" id="KW-0349">Heme</keyword>
<dbReference type="GO" id="GO:0006779">
    <property type="term" value="P:porphyrin-containing compound biosynthetic process"/>
    <property type="evidence" value="ECO:0007669"/>
    <property type="project" value="InterPro"/>
</dbReference>
<comment type="function">
    <text evidence="2">Probably acts as a heme chaperone, transferring heme to an unknown acceptor. Binds one molecule of heme per monomer, possibly covalently. Binds 1 [4Fe-4S] cluster. The cluster is coordinated with 3 cysteines and an exchangeable S-adenosyl-L-methionine.</text>
</comment>
<dbReference type="InterPro" id="IPR058240">
    <property type="entry name" value="rSAM_sf"/>
</dbReference>
<name>A0A0S7C471_9BACT</name>
<dbReference type="GO" id="GO:0051539">
    <property type="term" value="F:4 iron, 4 sulfur cluster binding"/>
    <property type="evidence" value="ECO:0007669"/>
    <property type="project" value="UniProtKB-UniRule"/>
</dbReference>
<dbReference type="Pfam" id="PF04055">
    <property type="entry name" value="Radical_SAM"/>
    <property type="match status" value="1"/>
</dbReference>
<reference evidence="4" key="1">
    <citation type="journal article" date="2015" name="Genome Announc.">
        <title>Draft Genome Sequence of Bacteroidales Strain TBC1, a Novel Isolate from a Methanogenic Wastewater Treatment System.</title>
        <authorList>
            <person name="Tourlousse D.M."/>
            <person name="Matsuura N."/>
            <person name="Sun L."/>
            <person name="Toyonaga M."/>
            <person name="Kuroda K."/>
            <person name="Ohashi A."/>
            <person name="Cruz R."/>
            <person name="Yamaguchi T."/>
            <person name="Sekiguchi Y."/>
        </authorList>
    </citation>
    <scope>NUCLEOTIDE SEQUENCE [LARGE SCALE GENOMIC DNA]</scope>
    <source>
        <strain evidence="4">TBC1</strain>
    </source>
</reference>
<proteinExistence type="inferred from homology"/>
<organism evidence="4">
    <name type="scientific">Lentimicrobium saccharophilum</name>
    <dbReference type="NCBI Taxonomy" id="1678841"/>
    <lineage>
        <taxon>Bacteria</taxon>
        <taxon>Pseudomonadati</taxon>
        <taxon>Bacteroidota</taxon>
        <taxon>Bacteroidia</taxon>
        <taxon>Bacteroidales</taxon>
        <taxon>Lentimicrobiaceae</taxon>
        <taxon>Lentimicrobium</taxon>
    </lineage>
</organism>
<sequence length="350" mass="38862">MPEVASAIAREAVLQHSYLNDATVSSVYFGGGTPSLLNSALLGGIMDAVTNNFSLSGDAEITLEANPDDVSRDSLKAWKELGINRLSMGVQSFRNEDLRYLNRIHTGSKALECIDLAQDNGFENLTIDLIYGFPVLSDEAWLGNLQQVINRKIPHLSAYALTVEPRTALDVMIRKGKIAPVEEGQAVRHFELLMEAMEKAGYLHYEISNFCKPDRYARHNTAYWKGEPYLGLGPSAHSFNGGSRQWNVSGIGEYLQAIESGKIPHDIEILEINQQFNEYVMTGLRTMWGCRESEIALRFGKDYLSHFVKGIVKYVASGHILKDHEVYILTNKGKLMADGIAADLFADDGL</sequence>
<accession>A0A0S7C471</accession>
<dbReference type="STRING" id="1678841.TBC1_112071"/>
<evidence type="ECO:0000313" key="5">
    <source>
        <dbReference type="Proteomes" id="UP000053091"/>
    </source>
</evidence>
<keyword evidence="2" id="KW-0143">Chaperone</keyword>
<dbReference type="InterPro" id="IPR007197">
    <property type="entry name" value="rSAM"/>
</dbReference>
<dbReference type="GO" id="GO:0046872">
    <property type="term" value="F:metal ion binding"/>
    <property type="evidence" value="ECO:0007669"/>
    <property type="project" value="UniProtKB-UniRule"/>
</dbReference>
<dbReference type="CDD" id="cd01335">
    <property type="entry name" value="Radical_SAM"/>
    <property type="match status" value="1"/>
</dbReference>
<dbReference type="SUPFAM" id="SSF102114">
    <property type="entry name" value="Radical SAM enzymes"/>
    <property type="match status" value="1"/>
</dbReference>
<keyword evidence="2" id="KW-0949">S-adenosyl-L-methionine</keyword>
<protein>
    <recommendedName>
        <fullName evidence="2">Heme chaperone HemW</fullName>
    </recommendedName>
</protein>
<dbReference type="PATRIC" id="fig|1678841.3.peg.2313"/>
<dbReference type="AlphaFoldDB" id="A0A0S7C471"/>
<dbReference type="PROSITE" id="PS51918">
    <property type="entry name" value="RADICAL_SAM"/>
    <property type="match status" value="1"/>
</dbReference>
<keyword evidence="2" id="KW-0479">Metal-binding</keyword>
<dbReference type="GO" id="GO:0004109">
    <property type="term" value="F:coproporphyrinogen oxidase activity"/>
    <property type="evidence" value="ECO:0007669"/>
    <property type="project" value="InterPro"/>
</dbReference>
<dbReference type="InterPro" id="IPR034505">
    <property type="entry name" value="Coproporphyrinogen-III_oxidase"/>
</dbReference>
<dbReference type="Proteomes" id="UP000053091">
    <property type="component" value="Unassembled WGS sequence"/>
</dbReference>
<keyword evidence="5" id="KW-1185">Reference proteome</keyword>
<comment type="similarity">
    <text evidence="1">Belongs to the anaerobic coproporphyrinogen-III oxidase family. HemW subfamily.</text>
</comment>
<dbReference type="NCBIfam" id="TIGR00539">
    <property type="entry name" value="hemN_rel"/>
    <property type="match status" value="1"/>
</dbReference>
<evidence type="ECO:0000259" key="3">
    <source>
        <dbReference type="PROSITE" id="PS51918"/>
    </source>
</evidence>
<evidence type="ECO:0000256" key="1">
    <source>
        <dbReference type="ARBA" id="ARBA00006100"/>
    </source>
</evidence>
<dbReference type="EMBL" id="DF968182">
    <property type="protein sequence ID" value="GAP43913.1"/>
    <property type="molecule type" value="Genomic_DNA"/>
</dbReference>
<gene>
    <name evidence="4" type="ORF">TBC1_112071</name>
</gene>
<evidence type="ECO:0000313" key="4">
    <source>
        <dbReference type="EMBL" id="GAP43913.1"/>
    </source>
</evidence>
<keyword evidence="2" id="KW-0963">Cytoplasm</keyword>
<keyword evidence="2" id="KW-0408">Iron</keyword>
<comment type="subcellular location">
    <subcellularLocation>
        <location evidence="2">Cytoplasm</location>
    </subcellularLocation>
</comment>
<dbReference type="InterPro" id="IPR006638">
    <property type="entry name" value="Elp3/MiaA/NifB-like_rSAM"/>
</dbReference>
<dbReference type="PANTHER" id="PTHR13932:SF5">
    <property type="entry name" value="RADICAL S-ADENOSYL METHIONINE DOMAIN-CONTAINING PROTEIN 1, MITOCHONDRIAL"/>
    <property type="match status" value="1"/>
</dbReference>
<dbReference type="Gene3D" id="3.30.750.200">
    <property type="match status" value="1"/>
</dbReference>
<dbReference type="PANTHER" id="PTHR13932">
    <property type="entry name" value="COPROPORPHYRINIGEN III OXIDASE"/>
    <property type="match status" value="1"/>
</dbReference>
<keyword evidence="2" id="KW-0004">4Fe-4S</keyword>
<dbReference type="GO" id="GO:0005737">
    <property type="term" value="C:cytoplasm"/>
    <property type="evidence" value="ECO:0007669"/>
    <property type="project" value="UniProtKB-SubCell"/>
</dbReference>
<dbReference type="InterPro" id="IPR004559">
    <property type="entry name" value="HemW-like"/>
</dbReference>
<feature type="domain" description="Radical SAM core" evidence="3">
    <location>
        <begin position="1"/>
        <end position="203"/>
    </location>
</feature>
<keyword evidence="2" id="KW-0411">Iron-sulfur</keyword>
<dbReference type="SMART" id="SM00729">
    <property type="entry name" value="Elp3"/>
    <property type="match status" value="1"/>
</dbReference>